<keyword evidence="1" id="KW-0472">Membrane</keyword>
<dbReference type="EMBL" id="AP012319">
    <property type="protein sequence ID" value="BAL92001.1"/>
    <property type="molecule type" value="Genomic_DNA"/>
</dbReference>
<keyword evidence="3" id="KW-1185">Reference proteome</keyword>
<feature type="transmembrane region" description="Helical" evidence="1">
    <location>
        <begin position="71"/>
        <end position="90"/>
    </location>
</feature>
<accession>I0HG64</accession>
<gene>
    <name evidence="2" type="ordered locus">AMIS_67810</name>
</gene>
<name>I0HG64_ACTM4</name>
<dbReference type="Proteomes" id="UP000007882">
    <property type="component" value="Chromosome"/>
</dbReference>
<sequence length="91" mass="9461">MSYPSIAALLLSEGRPLPPAAPYVGAALTVGGVLAVAYRLGRTHAAWHEVTAAKHAVRANRRVAWGHTIRLTAGIAIVLVGLLAAGFNLAR</sequence>
<dbReference type="PATRIC" id="fig|512565.3.peg.6780"/>
<dbReference type="AlphaFoldDB" id="I0HG64"/>
<feature type="transmembrane region" description="Helical" evidence="1">
    <location>
        <begin position="20"/>
        <end position="38"/>
    </location>
</feature>
<protein>
    <submittedName>
        <fullName evidence="2">Uncharacterized protein</fullName>
    </submittedName>
</protein>
<evidence type="ECO:0000313" key="2">
    <source>
        <dbReference type="EMBL" id="BAL92001.1"/>
    </source>
</evidence>
<dbReference type="KEGG" id="ams:AMIS_67810"/>
<dbReference type="OrthoDB" id="3298882at2"/>
<evidence type="ECO:0000313" key="3">
    <source>
        <dbReference type="Proteomes" id="UP000007882"/>
    </source>
</evidence>
<keyword evidence="1" id="KW-1133">Transmembrane helix</keyword>
<evidence type="ECO:0000256" key="1">
    <source>
        <dbReference type="SAM" id="Phobius"/>
    </source>
</evidence>
<dbReference type="HOGENOM" id="CLU_2420412_0_0_11"/>
<organism evidence="2 3">
    <name type="scientific">Actinoplanes missouriensis (strain ATCC 14538 / DSM 43046 / CBS 188.64 / JCM 3121 / NBRC 102363 / NCIMB 12654 / NRRL B-3342 / UNCC 431)</name>
    <dbReference type="NCBI Taxonomy" id="512565"/>
    <lineage>
        <taxon>Bacteria</taxon>
        <taxon>Bacillati</taxon>
        <taxon>Actinomycetota</taxon>
        <taxon>Actinomycetes</taxon>
        <taxon>Micromonosporales</taxon>
        <taxon>Micromonosporaceae</taxon>
        <taxon>Actinoplanes</taxon>
    </lineage>
</organism>
<keyword evidence="1" id="KW-0812">Transmembrane</keyword>
<proteinExistence type="predicted"/>
<dbReference type="RefSeq" id="WP_014446886.1">
    <property type="nucleotide sequence ID" value="NC_017093.1"/>
</dbReference>
<reference evidence="2 3" key="1">
    <citation type="submission" date="2012-02" db="EMBL/GenBank/DDBJ databases">
        <title>Complete genome sequence of Actinoplanes missouriensis 431 (= NBRC 102363).</title>
        <authorList>
            <person name="Ohnishi Y."/>
            <person name="Ishikawa J."/>
            <person name="Sekine M."/>
            <person name="Hosoyama A."/>
            <person name="Harada T."/>
            <person name="Narita H."/>
            <person name="Hata T."/>
            <person name="Konno Y."/>
            <person name="Tutikane K."/>
            <person name="Fujita N."/>
            <person name="Horinouchi S."/>
            <person name="Hayakawa M."/>
        </authorList>
    </citation>
    <scope>NUCLEOTIDE SEQUENCE [LARGE SCALE GENOMIC DNA]</scope>
    <source>
        <strain evidence="3">ATCC 14538 / DSM 43046 / CBS 188.64 / JCM 3121 / NBRC 102363 / NCIMB 12654 / NRRL B-3342 / UNCC 431</strain>
    </source>
</reference>